<gene>
    <name evidence="2" type="ORF">O3P16_07780</name>
</gene>
<keyword evidence="3" id="KW-1185">Reference proteome</keyword>
<feature type="transmembrane region" description="Helical" evidence="1">
    <location>
        <begin position="39"/>
        <end position="55"/>
    </location>
</feature>
<proteinExistence type="predicted"/>
<accession>A0ABT4UIQ1</accession>
<keyword evidence="1" id="KW-0812">Transmembrane</keyword>
<organism evidence="2 3">
    <name type="scientific">Polluticaenibacter yanchengensis</name>
    <dbReference type="NCBI Taxonomy" id="3014562"/>
    <lineage>
        <taxon>Bacteria</taxon>
        <taxon>Pseudomonadati</taxon>
        <taxon>Bacteroidota</taxon>
        <taxon>Chitinophagia</taxon>
        <taxon>Chitinophagales</taxon>
        <taxon>Chitinophagaceae</taxon>
        <taxon>Polluticaenibacter</taxon>
    </lineage>
</organism>
<protein>
    <recommendedName>
        <fullName evidence="4">DUF3307 domain-containing protein</fullName>
    </recommendedName>
</protein>
<dbReference type="EMBL" id="JAQGEF010000007">
    <property type="protein sequence ID" value="MDA3614703.1"/>
    <property type="molecule type" value="Genomic_DNA"/>
</dbReference>
<comment type="caution">
    <text evidence="2">The sequence shown here is derived from an EMBL/GenBank/DDBJ whole genome shotgun (WGS) entry which is preliminary data.</text>
</comment>
<evidence type="ECO:0008006" key="4">
    <source>
        <dbReference type="Google" id="ProtNLM"/>
    </source>
</evidence>
<sequence>MEQILNVIGLIDWYFLVFIILVGHFWADKYFRVFKEKKYNFLAFATLAGGIYLLAKLGAGEFKDLDPFALLLTYFVATSFYSLFAKAILDKIKGL</sequence>
<keyword evidence="1" id="KW-0472">Membrane</keyword>
<dbReference type="RefSeq" id="WP_407031028.1">
    <property type="nucleotide sequence ID" value="NZ_JAQGEF010000007.1"/>
</dbReference>
<reference evidence="2 3" key="1">
    <citation type="submission" date="2022-12" db="EMBL/GenBank/DDBJ databases">
        <title>Chitinophagaceae gen. sp. nov., a new member of the family Chitinophagaceae, isolated from soil in a chemical factory.</title>
        <authorList>
            <person name="Ke Z."/>
        </authorList>
    </citation>
    <scope>NUCLEOTIDE SEQUENCE [LARGE SCALE GENOMIC DNA]</scope>
    <source>
        <strain evidence="2 3">LY-5</strain>
    </source>
</reference>
<dbReference type="Proteomes" id="UP001210231">
    <property type="component" value="Unassembled WGS sequence"/>
</dbReference>
<keyword evidence="1" id="KW-1133">Transmembrane helix</keyword>
<feature type="transmembrane region" description="Helical" evidence="1">
    <location>
        <begin position="6"/>
        <end position="27"/>
    </location>
</feature>
<evidence type="ECO:0000313" key="3">
    <source>
        <dbReference type="Proteomes" id="UP001210231"/>
    </source>
</evidence>
<evidence type="ECO:0000313" key="2">
    <source>
        <dbReference type="EMBL" id="MDA3614703.1"/>
    </source>
</evidence>
<feature type="transmembrane region" description="Helical" evidence="1">
    <location>
        <begin position="67"/>
        <end position="89"/>
    </location>
</feature>
<evidence type="ECO:0000256" key="1">
    <source>
        <dbReference type="SAM" id="Phobius"/>
    </source>
</evidence>
<name>A0ABT4UIQ1_9BACT</name>